<evidence type="ECO:0000259" key="1">
    <source>
        <dbReference type="Pfam" id="PF13843"/>
    </source>
</evidence>
<sequence>MWKVRSLVETLQETFASGYNTPPVFSFDEAMIPSRSRHNSTRQFMKDKPHEWGTKVSMTCCADTAYWLRIEIFCGTDQHSDELGGERQNQFSADPNSGPAAVMRNLFNVLPPQQDDVYYTVVTDRFYTSVQLVLQLMARNVYLVGTIQTNKKGFPPALITKDTTRPADVARGSATVTVAKSCPQLQVLRWWDRIPGYLLSTGSRTTVDTCARHVPGGRRINIPCPSSMKDYHRWMGGVNLHDQLRQQRN</sequence>
<dbReference type="Proteomes" id="UP000736787">
    <property type="component" value="Unassembled WGS sequence"/>
</dbReference>
<dbReference type="PANTHER" id="PTHR46599:SF3">
    <property type="entry name" value="PIGGYBAC TRANSPOSABLE ELEMENT-DERIVED PROTEIN 4"/>
    <property type="match status" value="1"/>
</dbReference>
<name>A0A8T1CQP4_9STRA</name>
<feature type="domain" description="PiggyBac transposable element-derived protein" evidence="1">
    <location>
        <begin position="3"/>
        <end position="247"/>
    </location>
</feature>
<dbReference type="PANTHER" id="PTHR46599">
    <property type="entry name" value="PIGGYBAC TRANSPOSABLE ELEMENT-DERIVED PROTEIN 4"/>
    <property type="match status" value="1"/>
</dbReference>
<evidence type="ECO:0000313" key="2">
    <source>
        <dbReference type="EMBL" id="KAG2924976.1"/>
    </source>
</evidence>
<organism evidence="2 3">
    <name type="scientific">Phytophthora cactorum</name>
    <dbReference type="NCBI Taxonomy" id="29920"/>
    <lineage>
        <taxon>Eukaryota</taxon>
        <taxon>Sar</taxon>
        <taxon>Stramenopiles</taxon>
        <taxon>Oomycota</taxon>
        <taxon>Peronosporomycetes</taxon>
        <taxon>Peronosporales</taxon>
        <taxon>Peronosporaceae</taxon>
        <taxon>Phytophthora</taxon>
    </lineage>
</organism>
<protein>
    <recommendedName>
        <fullName evidence="1">PiggyBac transposable element-derived protein domain-containing protein</fullName>
    </recommendedName>
</protein>
<dbReference type="AlphaFoldDB" id="A0A8T1CQP4"/>
<evidence type="ECO:0000313" key="3">
    <source>
        <dbReference type="Proteomes" id="UP000736787"/>
    </source>
</evidence>
<comment type="caution">
    <text evidence="2">The sequence shown here is derived from an EMBL/GenBank/DDBJ whole genome shotgun (WGS) entry which is preliminary data.</text>
</comment>
<dbReference type="InterPro" id="IPR029526">
    <property type="entry name" value="PGBD"/>
</dbReference>
<reference evidence="2" key="1">
    <citation type="submission" date="2018-10" db="EMBL/GenBank/DDBJ databases">
        <title>Effector identification in a new, highly contiguous assembly of the strawberry crown rot pathogen Phytophthora cactorum.</title>
        <authorList>
            <person name="Armitage A.D."/>
            <person name="Nellist C.F."/>
            <person name="Bates H."/>
            <person name="Vickerstaff R.J."/>
            <person name="Harrison R.J."/>
        </authorList>
    </citation>
    <scope>NUCLEOTIDE SEQUENCE</scope>
    <source>
        <strain evidence="2">4040</strain>
    </source>
</reference>
<proteinExistence type="predicted"/>
<dbReference type="Pfam" id="PF13843">
    <property type="entry name" value="DDE_Tnp_1_7"/>
    <property type="match status" value="1"/>
</dbReference>
<gene>
    <name evidence="2" type="ORF">PC117_g15269</name>
</gene>
<dbReference type="VEuPathDB" id="FungiDB:PC110_g11502"/>
<dbReference type="EMBL" id="RCMK01000502">
    <property type="protein sequence ID" value="KAG2924976.1"/>
    <property type="molecule type" value="Genomic_DNA"/>
</dbReference>
<accession>A0A8T1CQP4</accession>